<protein>
    <submittedName>
        <fullName evidence="2">Uncharacterized protein</fullName>
    </submittedName>
</protein>
<dbReference type="AlphaFoldDB" id="A0AA47P4A5"/>
<dbReference type="PANTHER" id="PTHR22954:SF3">
    <property type="entry name" value="PROTEIN CBG08539"/>
    <property type="match status" value="1"/>
</dbReference>
<dbReference type="InterPro" id="IPR005312">
    <property type="entry name" value="DUF1759"/>
</dbReference>
<reference evidence="2" key="1">
    <citation type="journal article" date="2023" name="Front. Mar. Sci.">
        <title>A new Merluccius polli reference genome to investigate the effects of global change in West African waters.</title>
        <authorList>
            <person name="Mateo J.L."/>
            <person name="Blanco-Fernandez C."/>
            <person name="Garcia-Vazquez E."/>
            <person name="Machado-Schiaffino G."/>
        </authorList>
    </citation>
    <scope>NUCLEOTIDE SEQUENCE</scope>
    <source>
        <strain evidence="2">C29</strain>
        <tissue evidence="2">Fin</tissue>
    </source>
</reference>
<gene>
    <name evidence="2" type="ORF">N1851_009131</name>
</gene>
<evidence type="ECO:0000256" key="1">
    <source>
        <dbReference type="SAM" id="MobiDB-lite"/>
    </source>
</evidence>
<comment type="caution">
    <text evidence="2">The sequence shown here is derived from an EMBL/GenBank/DDBJ whole genome shotgun (WGS) entry which is preliminary data.</text>
</comment>
<feature type="compositionally biased region" description="Basic and acidic residues" evidence="1">
    <location>
        <begin position="1"/>
        <end position="10"/>
    </location>
</feature>
<sequence>MQRCSHEGERLLNPAAPPTDRLTQNSRIGVAANSSLRLVTTAVMPLITCRGQSCTGVYQISGAWSSLFEPWKPEPPPPFGERDPRSVKSTTFLVPKPGKQEIMADEARDTEEQQLLDGVEQLVEKSKRKRRTIRSSTTRLLNQIDGEVSKRDPDIGRVREMLAVLSAKEDSLRELDRIAEEHTSLDDVEAEIELAEDYRERIMKTRAHQVIQAHETVSRDDPRPAWLSDVSANTAGSQRSNPTVRLPKLMIEKFNGDVSLWQEFWSQYETAIHSNDALCNREKFTYLKTYLAGTAAKAVAGLTLTDSNDDAAVDILRSRFGRKDLIVNAHMSKLLNLTPVKKSSDVSALRQLYDDCEIQIRSLESLGVV</sequence>
<dbReference type="Pfam" id="PF03564">
    <property type="entry name" value="DUF1759"/>
    <property type="match status" value="1"/>
</dbReference>
<evidence type="ECO:0000313" key="2">
    <source>
        <dbReference type="EMBL" id="KAK0150106.1"/>
    </source>
</evidence>
<proteinExistence type="predicted"/>
<dbReference type="PANTHER" id="PTHR22954">
    <property type="entry name" value="RETROVIRAL PROTEASE-RELATED"/>
    <property type="match status" value="1"/>
</dbReference>
<dbReference type="Proteomes" id="UP001174136">
    <property type="component" value="Unassembled WGS sequence"/>
</dbReference>
<keyword evidence="3" id="KW-1185">Reference proteome</keyword>
<accession>A0AA47P4A5</accession>
<name>A0AA47P4A5_MERPO</name>
<feature type="region of interest" description="Disordered" evidence="1">
    <location>
        <begin position="1"/>
        <end position="22"/>
    </location>
</feature>
<evidence type="ECO:0000313" key="3">
    <source>
        <dbReference type="Proteomes" id="UP001174136"/>
    </source>
</evidence>
<dbReference type="EMBL" id="JAOPHQ010001627">
    <property type="protein sequence ID" value="KAK0150106.1"/>
    <property type="molecule type" value="Genomic_DNA"/>
</dbReference>
<organism evidence="2 3">
    <name type="scientific">Merluccius polli</name>
    <name type="common">Benguela hake</name>
    <name type="synonym">Merluccius cadenati</name>
    <dbReference type="NCBI Taxonomy" id="89951"/>
    <lineage>
        <taxon>Eukaryota</taxon>
        <taxon>Metazoa</taxon>
        <taxon>Chordata</taxon>
        <taxon>Craniata</taxon>
        <taxon>Vertebrata</taxon>
        <taxon>Euteleostomi</taxon>
        <taxon>Actinopterygii</taxon>
        <taxon>Neopterygii</taxon>
        <taxon>Teleostei</taxon>
        <taxon>Neoteleostei</taxon>
        <taxon>Acanthomorphata</taxon>
        <taxon>Zeiogadaria</taxon>
        <taxon>Gadariae</taxon>
        <taxon>Gadiformes</taxon>
        <taxon>Gadoidei</taxon>
        <taxon>Merlucciidae</taxon>
        <taxon>Merluccius</taxon>
    </lineage>
</organism>